<dbReference type="EMBL" id="FNKO01000001">
    <property type="protein sequence ID" value="SDQ13212.1"/>
    <property type="molecule type" value="Genomic_DNA"/>
</dbReference>
<dbReference type="PANTHER" id="PTHR10885:SF0">
    <property type="entry name" value="ISOPENTENYL-DIPHOSPHATE DELTA-ISOMERASE"/>
    <property type="match status" value="1"/>
</dbReference>
<dbReference type="Gene3D" id="3.90.79.10">
    <property type="entry name" value="Nucleoside Triphosphate Pyrophosphohydrolase"/>
    <property type="match status" value="1"/>
</dbReference>
<keyword evidence="9" id="KW-1185">Reference proteome</keyword>
<dbReference type="PROSITE" id="PS51462">
    <property type="entry name" value="NUDIX"/>
    <property type="match status" value="1"/>
</dbReference>
<evidence type="ECO:0000313" key="9">
    <source>
        <dbReference type="Proteomes" id="UP000199301"/>
    </source>
</evidence>
<evidence type="ECO:0000259" key="7">
    <source>
        <dbReference type="PROSITE" id="PS51462"/>
    </source>
</evidence>
<proteinExistence type="inferred from homology"/>
<dbReference type="GO" id="GO:0016817">
    <property type="term" value="F:hydrolase activity, acting on acid anhydrides"/>
    <property type="evidence" value="ECO:0007669"/>
    <property type="project" value="InterPro"/>
</dbReference>
<evidence type="ECO:0000256" key="1">
    <source>
        <dbReference type="ARBA" id="ARBA00001946"/>
    </source>
</evidence>
<evidence type="ECO:0000256" key="6">
    <source>
        <dbReference type="PIRSR" id="PIRSR017340-1"/>
    </source>
</evidence>
<comment type="similarity">
    <text evidence="2">Belongs to the Nudix hydrolase family.</text>
</comment>
<keyword evidence="4" id="KW-0378">Hydrolase</keyword>
<accession>A0A1H0YDM7</accession>
<keyword evidence="3 6" id="KW-0479">Metal-binding</keyword>
<gene>
    <name evidence="8" type="ORF">SAMN04489718_0388</name>
</gene>
<feature type="binding site" evidence="6">
    <location>
        <position position="91"/>
    </location>
    <ligand>
        <name>Mg(2+)</name>
        <dbReference type="ChEBI" id="CHEBI:18420"/>
    </ligand>
</feature>
<evidence type="ECO:0000256" key="2">
    <source>
        <dbReference type="ARBA" id="ARBA00005582"/>
    </source>
</evidence>
<dbReference type="InterPro" id="IPR020084">
    <property type="entry name" value="NUDIX_hydrolase_CS"/>
</dbReference>
<name>A0A1H0YDM7_9ACTN</name>
<evidence type="ECO:0000313" key="8">
    <source>
        <dbReference type="EMBL" id="SDQ13212.1"/>
    </source>
</evidence>
<sequence length="172" mass="19442">MSVTTGDEPVAIYDRDGGVVGSAPRRRMRAEGLWHAAASVLVRSSAPEAVYVHRRTADKDVYPDMYDCWAGGVVAAGEHPDTAARRELAEELGISTTPRFLFRTRHELGSVRFHAFLYEVFWDGPIVHQPAEVAEGRWVPLPELRQQLDDPDRPLVPDGRQFLAEWFEFRGR</sequence>
<evidence type="ECO:0000256" key="5">
    <source>
        <dbReference type="ARBA" id="ARBA00022842"/>
    </source>
</evidence>
<evidence type="ECO:0000256" key="4">
    <source>
        <dbReference type="ARBA" id="ARBA00022801"/>
    </source>
</evidence>
<organism evidence="8 9">
    <name type="scientific">Actinopolyspora saharensis</name>
    <dbReference type="NCBI Taxonomy" id="995062"/>
    <lineage>
        <taxon>Bacteria</taxon>
        <taxon>Bacillati</taxon>
        <taxon>Actinomycetota</taxon>
        <taxon>Actinomycetes</taxon>
        <taxon>Actinopolysporales</taxon>
        <taxon>Actinopolysporaceae</taxon>
        <taxon>Actinopolyspora</taxon>
    </lineage>
</organism>
<feature type="binding site" evidence="6">
    <location>
        <position position="87"/>
    </location>
    <ligand>
        <name>Mg(2+)</name>
        <dbReference type="ChEBI" id="CHEBI:18420"/>
    </ligand>
</feature>
<dbReference type="Proteomes" id="UP000199301">
    <property type="component" value="Unassembled WGS sequence"/>
</dbReference>
<dbReference type="InterPro" id="IPR015797">
    <property type="entry name" value="NUDIX_hydrolase-like_dom_sf"/>
</dbReference>
<dbReference type="STRING" id="995062.SAMN04489718_0388"/>
<dbReference type="Pfam" id="PF00293">
    <property type="entry name" value="NUDIX"/>
    <property type="match status" value="1"/>
</dbReference>
<keyword evidence="5 6" id="KW-0460">Magnesium</keyword>
<dbReference type="PROSITE" id="PS00893">
    <property type="entry name" value="NUDIX_BOX"/>
    <property type="match status" value="1"/>
</dbReference>
<comment type="cofactor">
    <cofactor evidence="1">
        <name>Mg(2+)</name>
        <dbReference type="ChEBI" id="CHEBI:18420"/>
    </cofactor>
</comment>
<dbReference type="OrthoDB" id="67499at2"/>
<dbReference type="PIRSF" id="PIRSF017340">
    <property type="entry name" value="Nudix_hydro"/>
    <property type="match status" value="1"/>
</dbReference>
<evidence type="ECO:0000256" key="3">
    <source>
        <dbReference type="ARBA" id="ARBA00022723"/>
    </source>
</evidence>
<protein>
    <submittedName>
        <fullName evidence="8">NUDIX domain-containing protein</fullName>
    </submittedName>
</protein>
<dbReference type="InterPro" id="IPR000086">
    <property type="entry name" value="NUDIX_hydrolase_dom"/>
</dbReference>
<dbReference type="AlphaFoldDB" id="A0A1H0YDM7"/>
<feature type="domain" description="Nudix hydrolase" evidence="7">
    <location>
        <begin position="33"/>
        <end position="161"/>
    </location>
</feature>
<dbReference type="PANTHER" id="PTHR10885">
    <property type="entry name" value="ISOPENTENYL-DIPHOSPHATE DELTA-ISOMERASE"/>
    <property type="match status" value="1"/>
</dbReference>
<reference evidence="9" key="1">
    <citation type="submission" date="2016-10" db="EMBL/GenBank/DDBJ databases">
        <authorList>
            <person name="Varghese N."/>
            <person name="Submissions S."/>
        </authorList>
    </citation>
    <scope>NUCLEOTIDE SEQUENCE [LARGE SCALE GENOMIC DNA]</scope>
    <source>
        <strain evidence="9">DSM 45459</strain>
    </source>
</reference>
<dbReference type="SUPFAM" id="SSF55811">
    <property type="entry name" value="Nudix"/>
    <property type="match status" value="1"/>
</dbReference>
<dbReference type="InterPro" id="IPR024195">
    <property type="entry name" value="NUDIX_hydrolase_YfcD_pred"/>
</dbReference>
<dbReference type="GO" id="GO:0046872">
    <property type="term" value="F:metal ion binding"/>
    <property type="evidence" value="ECO:0007669"/>
    <property type="project" value="UniProtKB-KW"/>
</dbReference>